<dbReference type="RefSeq" id="WP_072595585.1">
    <property type="nucleotide sequence ID" value="NZ_CP018221.1"/>
</dbReference>
<name>A0A1L3ZQV6_9SPHN</name>
<keyword evidence="3" id="KW-1185">Reference proteome</keyword>
<evidence type="ECO:0000313" key="2">
    <source>
        <dbReference type="EMBL" id="API58009.1"/>
    </source>
</evidence>
<evidence type="ECO:0000313" key="3">
    <source>
        <dbReference type="Proteomes" id="UP000182063"/>
    </source>
</evidence>
<keyword evidence="1" id="KW-0732">Signal</keyword>
<protein>
    <recommendedName>
        <fullName evidence="4">Circumsporozoite protein</fullName>
    </recommendedName>
</protein>
<feature type="chain" id="PRO_5011956169" description="Circumsporozoite protein" evidence="1">
    <location>
        <begin position="19"/>
        <end position="77"/>
    </location>
</feature>
<accession>A0A1L3ZQV6</accession>
<dbReference type="AlphaFoldDB" id="A0A1L3ZQV6"/>
<reference evidence="3" key="1">
    <citation type="submission" date="2016-11" db="EMBL/GenBank/DDBJ databases">
        <title>Complete Genome Sequence of alachlor-degrading Sphingomonas sp. strain JJ-A5.</title>
        <authorList>
            <person name="Lee H."/>
            <person name="Ka J.-O."/>
        </authorList>
    </citation>
    <scope>NUCLEOTIDE SEQUENCE [LARGE SCALE GENOMIC DNA]</scope>
    <source>
        <strain evidence="3">JJ-A5</strain>
    </source>
</reference>
<dbReference type="Proteomes" id="UP000182063">
    <property type="component" value="Chromosome"/>
</dbReference>
<dbReference type="PROSITE" id="PS51257">
    <property type="entry name" value="PROKAR_LIPOPROTEIN"/>
    <property type="match status" value="1"/>
</dbReference>
<gene>
    <name evidence="2" type="ORF">BSL82_00735</name>
</gene>
<dbReference type="KEGG" id="sphj:BSL82_00735"/>
<evidence type="ECO:0008006" key="4">
    <source>
        <dbReference type="Google" id="ProtNLM"/>
    </source>
</evidence>
<feature type="signal peptide" evidence="1">
    <location>
        <begin position="1"/>
        <end position="18"/>
    </location>
</feature>
<organism evidence="2 3">
    <name type="scientific">Tardibacter chloracetimidivorans</name>
    <dbReference type="NCBI Taxonomy" id="1921510"/>
    <lineage>
        <taxon>Bacteria</taxon>
        <taxon>Pseudomonadati</taxon>
        <taxon>Pseudomonadota</taxon>
        <taxon>Alphaproteobacteria</taxon>
        <taxon>Sphingomonadales</taxon>
        <taxon>Sphingomonadaceae</taxon>
        <taxon>Tardibacter</taxon>
    </lineage>
</organism>
<dbReference type="EMBL" id="CP018221">
    <property type="protein sequence ID" value="API58009.1"/>
    <property type="molecule type" value="Genomic_DNA"/>
</dbReference>
<dbReference type="STRING" id="1921510.BSL82_00735"/>
<evidence type="ECO:0000256" key="1">
    <source>
        <dbReference type="SAM" id="SignalP"/>
    </source>
</evidence>
<proteinExistence type="predicted"/>
<sequence>MKKTSIIAVAFAATLGLAACGGETATEETVNEAAADLNATVDAAEADLNAALDNAADATVAAEAAANEAEAAADNAM</sequence>